<protein>
    <submittedName>
        <fullName evidence="2">YGGT family protein</fullName>
    </submittedName>
</protein>
<keyword evidence="1" id="KW-0472">Membrane</keyword>
<keyword evidence="1" id="KW-1133">Transmembrane helix</keyword>
<evidence type="ECO:0000313" key="2">
    <source>
        <dbReference type="EMBL" id="OIQ92568.1"/>
    </source>
</evidence>
<organism evidence="2">
    <name type="scientific">mine drainage metagenome</name>
    <dbReference type="NCBI Taxonomy" id="410659"/>
    <lineage>
        <taxon>unclassified sequences</taxon>
        <taxon>metagenomes</taxon>
        <taxon>ecological metagenomes</taxon>
    </lineage>
</organism>
<comment type="caution">
    <text evidence="2">The sequence shown here is derived from an EMBL/GenBank/DDBJ whole genome shotgun (WGS) entry which is preliminary data.</text>
</comment>
<gene>
    <name evidence="2" type="ORF">GALL_254770</name>
</gene>
<evidence type="ECO:0000256" key="1">
    <source>
        <dbReference type="SAM" id="Phobius"/>
    </source>
</evidence>
<feature type="transmembrane region" description="Helical" evidence="1">
    <location>
        <begin position="113"/>
        <end position="133"/>
    </location>
</feature>
<keyword evidence="1" id="KW-0812">Transmembrane</keyword>
<dbReference type="InterPro" id="IPR003425">
    <property type="entry name" value="CCB3/YggT"/>
</dbReference>
<reference evidence="2" key="1">
    <citation type="submission" date="2016-10" db="EMBL/GenBank/DDBJ databases">
        <title>Sequence of Gallionella enrichment culture.</title>
        <authorList>
            <person name="Poehlein A."/>
            <person name="Muehling M."/>
            <person name="Daniel R."/>
        </authorList>
    </citation>
    <scope>NUCLEOTIDE SEQUENCE</scope>
</reference>
<dbReference type="EMBL" id="MLJW01000228">
    <property type="protein sequence ID" value="OIQ92568.1"/>
    <property type="molecule type" value="Genomic_DNA"/>
</dbReference>
<sequence length="191" mass="20681">MLAQLLYQVIDWLFSFFTLALLARFALQWSRASFRNPLGQFIVAVTDWAVAPARRVIPSAFGLDLSTLLLAWLTQAMFHALVYGLFVPAAAVTLSTVLILALVALLATAHLALYLLIAAVIVSALLSWINPYAPLAPVFDAISSPLLRPLQRVIPPIGGLDLSPLVLLLILQLLLSVLASAQQSLFPLFPG</sequence>
<feature type="transmembrane region" description="Helical" evidence="1">
    <location>
        <begin position="6"/>
        <end position="27"/>
    </location>
</feature>
<dbReference type="AlphaFoldDB" id="A0A1J5R958"/>
<proteinExistence type="predicted"/>
<feature type="transmembrane region" description="Helical" evidence="1">
    <location>
        <begin position="153"/>
        <end position="175"/>
    </location>
</feature>
<dbReference type="PANTHER" id="PTHR33219:SF14">
    <property type="entry name" value="PROTEIN COFACTOR ASSEMBLY OF COMPLEX C SUBUNIT B CCB3, CHLOROPLASTIC-RELATED"/>
    <property type="match status" value="1"/>
</dbReference>
<dbReference type="PANTHER" id="PTHR33219">
    <property type="entry name" value="YLMG HOMOLOG PROTEIN 2, CHLOROPLASTIC"/>
    <property type="match status" value="1"/>
</dbReference>
<accession>A0A1J5R958</accession>
<dbReference type="GO" id="GO:0016020">
    <property type="term" value="C:membrane"/>
    <property type="evidence" value="ECO:0007669"/>
    <property type="project" value="InterPro"/>
</dbReference>
<dbReference type="Pfam" id="PF02325">
    <property type="entry name" value="CCB3_YggT"/>
    <property type="match status" value="2"/>
</dbReference>
<feature type="transmembrane region" description="Helical" evidence="1">
    <location>
        <begin position="56"/>
        <end position="74"/>
    </location>
</feature>
<name>A0A1J5R958_9ZZZZ</name>
<feature type="transmembrane region" description="Helical" evidence="1">
    <location>
        <begin position="80"/>
        <end position="106"/>
    </location>
</feature>